<keyword evidence="3" id="KW-1185">Reference proteome</keyword>
<dbReference type="AlphaFoldDB" id="A0A9E8LUJ1"/>
<dbReference type="Proteomes" id="UP001164718">
    <property type="component" value="Chromosome"/>
</dbReference>
<evidence type="ECO:0000313" key="2">
    <source>
        <dbReference type="EMBL" id="WAA09069.1"/>
    </source>
</evidence>
<reference evidence="2" key="1">
    <citation type="submission" date="2022-09" db="EMBL/GenBank/DDBJ databases">
        <title>Complete Genomes of Fervidibacillus albus and Fervidibacillus halotolerans isolated from tidal flat sediments.</title>
        <authorList>
            <person name="Kwon K.K."/>
            <person name="Yang S.-H."/>
            <person name="Park M.J."/>
            <person name="Oh H.-M."/>
        </authorList>
    </citation>
    <scope>NUCLEOTIDE SEQUENCE</scope>
    <source>
        <strain evidence="2">MEBiC13591</strain>
    </source>
</reference>
<name>A0A9E8LUJ1_9BACI</name>
<organism evidence="2 3">
    <name type="scientific">Fervidibacillus albus</name>
    <dbReference type="NCBI Taxonomy" id="2980026"/>
    <lineage>
        <taxon>Bacteria</taxon>
        <taxon>Bacillati</taxon>
        <taxon>Bacillota</taxon>
        <taxon>Bacilli</taxon>
        <taxon>Bacillales</taxon>
        <taxon>Bacillaceae</taxon>
        <taxon>Fervidibacillus</taxon>
    </lineage>
</organism>
<protein>
    <submittedName>
        <fullName evidence="2">Uncharacterized protein</fullName>
    </submittedName>
</protein>
<dbReference type="KEGG" id="faf:OE104_10770"/>
<sequence length="77" mass="8859">MWTIIGIIIVHVIIIWIEVPPLLRNSERKELIGFSILLFIGFVLSILESTTIELPNPLDLVTFIYKPVSDFVYGFLK</sequence>
<dbReference type="EMBL" id="CP106878">
    <property type="protein sequence ID" value="WAA09069.1"/>
    <property type="molecule type" value="Genomic_DNA"/>
</dbReference>
<proteinExistence type="predicted"/>
<gene>
    <name evidence="2" type="ORF">OE104_10770</name>
</gene>
<keyword evidence="1" id="KW-0472">Membrane</keyword>
<evidence type="ECO:0000313" key="3">
    <source>
        <dbReference type="Proteomes" id="UP001164718"/>
    </source>
</evidence>
<dbReference type="RefSeq" id="WP_275416854.1">
    <property type="nucleotide sequence ID" value="NZ_CP106878.1"/>
</dbReference>
<evidence type="ECO:0000256" key="1">
    <source>
        <dbReference type="SAM" id="Phobius"/>
    </source>
</evidence>
<accession>A0A9E8LUJ1</accession>
<feature type="transmembrane region" description="Helical" evidence="1">
    <location>
        <begin position="6"/>
        <end position="23"/>
    </location>
</feature>
<feature type="transmembrane region" description="Helical" evidence="1">
    <location>
        <begin position="30"/>
        <end position="47"/>
    </location>
</feature>
<keyword evidence="1" id="KW-1133">Transmembrane helix</keyword>
<keyword evidence="1" id="KW-0812">Transmembrane</keyword>